<evidence type="ECO:0000313" key="2">
    <source>
        <dbReference type="Proteomes" id="UP001152484"/>
    </source>
</evidence>
<dbReference type="AlphaFoldDB" id="A0A9P0ZGP6"/>
<dbReference type="OrthoDB" id="2020333at2759"/>
<name>A0A9P0ZGP6_CUSEU</name>
<dbReference type="Proteomes" id="UP001152484">
    <property type="component" value="Unassembled WGS sequence"/>
</dbReference>
<organism evidence="1 2">
    <name type="scientific">Cuscuta europaea</name>
    <name type="common">European dodder</name>
    <dbReference type="NCBI Taxonomy" id="41803"/>
    <lineage>
        <taxon>Eukaryota</taxon>
        <taxon>Viridiplantae</taxon>
        <taxon>Streptophyta</taxon>
        <taxon>Embryophyta</taxon>
        <taxon>Tracheophyta</taxon>
        <taxon>Spermatophyta</taxon>
        <taxon>Magnoliopsida</taxon>
        <taxon>eudicotyledons</taxon>
        <taxon>Gunneridae</taxon>
        <taxon>Pentapetalae</taxon>
        <taxon>asterids</taxon>
        <taxon>lamiids</taxon>
        <taxon>Solanales</taxon>
        <taxon>Convolvulaceae</taxon>
        <taxon>Cuscuteae</taxon>
        <taxon>Cuscuta</taxon>
        <taxon>Cuscuta subgen. Cuscuta</taxon>
    </lineage>
</organism>
<dbReference type="EMBL" id="CAMAPE010000038">
    <property type="protein sequence ID" value="CAH9100599.1"/>
    <property type="molecule type" value="Genomic_DNA"/>
</dbReference>
<proteinExistence type="predicted"/>
<keyword evidence="2" id="KW-1185">Reference proteome</keyword>
<accession>A0A9P0ZGP6</accession>
<comment type="caution">
    <text evidence="1">The sequence shown here is derived from an EMBL/GenBank/DDBJ whole genome shotgun (WGS) entry which is preliminary data.</text>
</comment>
<dbReference type="PANTHER" id="PTHR36348">
    <property type="entry name" value="EXPRESSED PROTEIN"/>
    <property type="match status" value="1"/>
</dbReference>
<dbReference type="PANTHER" id="PTHR36348:SF1">
    <property type="entry name" value="EXPRESSED PROTEIN"/>
    <property type="match status" value="1"/>
</dbReference>
<sequence length="323" mass="37382">MATSFAARAHPCTSYFLQSSSRRFTCYLWSGGFRSEKFNSNTCRKLGKWNQRRPLICAVKEDDEDSFKHAVEMDRLIDMLRTANDKEIRKLVAENVFVFNENFWMRIAARADACKSEDDKKDLEELASILMDTVDSLVHKTHEKIESDTDVLKAILRSVVHEEEDVFWPPRDPEALSLLEKELNQREQEGQLDEGFLSEVYAQLRKVKDGDKPGLQAMLQKVLQFYASRVLSKRSYARKGNVVLKAEQLLETIIKAREEEWNRLLGDGMTVDKGDVSPEEFYAVVKKRIERTLMRTQGGSYEQRVLVEYLKGIRTRAEEVVLV</sequence>
<evidence type="ECO:0000313" key="1">
    <source>
        <dbReference type="EMBL" id="CAH9100599.1"/>
    </source>
</evidence>
<protein>
    <submittedName>
        <fullName evidence="1">Uncharacterized protein</fullName>
    </submittedName>
</protein>
<gene>
    <name evidence="1" type="ORF">CEURO_LOCUS15001</name>
</gene>
<reference evidence="1" key="1">
    <citation type="submission" date="2022-07" db="EMBL/GenBank/DDBJ databases">
        <authorList>
            <person name="Macas J."/>
            <person name="Novak P."/>
            <person name="Neumann P."/>
        </authorList>
    </citation>
    <scope>NUCLEOTIDE SEQUENCE</scope>
</reference>